<keyword evidence="2" id="KW-1185">Reference proteome</keyword>
<protein>
    <submittedName>
        <fullName evidence="1">Uncharacterized protein</fullName>
    </submittedName>
</protein>
<dbReference type="PANTHER" id="PTHR42085">
    <property type="entry name" value="F-BOX DOMAIN-CONTAINING PROTEIN"/>
    <property type="match status" value="1"/>
</dbReference>
<gene>
    <name evidence="1" type="ORF">EJ04DRAFT_179854</name>
</gene>
<dbReference type="Proteomes" id="UP000799444">
    <property type="component" value="Unassembled WGS sequence"/>
</dbReference>
<dbReference type="InterPro" id="IPR038883">
    <property type="entry name" value="AN11006-like"/>
</dbReference>
<accession>A0A9P4V3Y3</accession>
<dbReference type="AlphaFoldDB" id="A0A9P4V3Y3"/>
<name>A0A9P4V3Y3_9PLEO</name>
<organism evidence="1 2">
    <name type="scientific">Polyplosphaeria fusca</name>
    <dbReference type="NCBI Taxonomy" id="682080"/>
    <lineage>
        <taxon>Eukaryota</taxon>
        <taxon>Fungi</taxon>
        <taxon>Dikarya</taxon>
        <taxon>Ascomycota</taxon>
        <taxon>Pezizomycotina</taxon>
        <taxon>Dothideomycetes</taxon>
        <taxon>Pleosporomycetidae</taxon>
        <taxon>Pleosporales</taxon>
        <taxon>Tetraplosphaeriaceae</taxon>
        <taxon>Polyplosphaeria</taxon>
    </lineage>
</organism>
<evidence type="ECO:0000313" key="1">
    <source>
        <dbReference type="EMBL" id="KAF2735826.1"/>
    </source>
</evidence>
<dbReference type="EMBL" id="ML996131">
    <property type="protein sequence ID" value="KAF2735826.1"/>
    <property type="molecule type" value="Genomic_DNA"/>
</dbReference>
<proteinExistence type="predicted"/>
<dbReference type="OrthoDB" id="3799835at2759"/>
<dbReference type="PANTHER" id="PTHR42085:SF1">
    <property type="entry name" value="F-BOX DOMAIN-CONTAINING PROTEIN"/>
    <property type="match status" value="1"/>
</dbReference>
<evidence type="ECO:0000313" key="2">
    <source>
        <dbReference type="Proteomes" id="UP000799444"/>
    </source>
</evidence>
<reference evidence="1" key="1">
    <citation type="journal article" date="2020" name="Stud. Mycol.">
        <title>101 Dothideomycetes genomes: a test case for predicting lifestyles and emergence of pathogens.</title>
        <authorList>
            <person name="Haridas S."/>
            <person name="Albert R."/>
            <person name="Binder M."/>
            <person name="Bloem J."/>
            <person name="Labutti K."/>
            <person name="Salamov A."/>
            <person name="Andreopoulos B."/>
            <person name="Baker S."/>
            <person name="Barry K."/>
            <person name="Bills G."/>
            <person name="Bluhm B."/>
            <person name="Cannon C."/>
            <person name="Castanera R."/>
            <person name="Culley D."/>
            <person name="Daum C."/>
            <person name="Ezra D."/>
            <person name="Gonzalez J."/>
            <person name="Henrissat B."/>
            <person name="Kuo A."/>
            <person name="Liang C."/>
            <person name="Lipzen A."/>
            <person name="Lutzoni F."/>
            <person name="Magnuson J."/>
            <person name="Mondo S."/>
            <person name="Nolan M."/>
            <person name="Ohm R."/>
            <person name="Pangilinan J."/>
            <person name="Park H.-J."/>
            <person name="Ramirez L."/>
            <person name="Alfaro M."/>
            <person name="Sun H."/>
            <person name="Tritt A."/>
            <person name="Yoshinaga Y."/>
            <person name="Zwiers L.-H."/>
            <person name="Turgeon B."/>
            <person name="Goodwin S."/>
            <person name="Spatafora J."/>
            <person name="Crous P."/>
            <person name="Grigoriev I."/>
        </authorList>
    </citation>
    <scope>NUCLEOTIDE SEQUENCE</scope>
    <source>
        <strain evidence="1">CBS 125425</strain>
    </source>
</reference>
<sequence>MASDEMSFLCKSVGADSAPPALASFPFLRLPRELRDAIYDLALEPTSQFLLADTRGFNMRDFTPNMDALTKDNVCDFGYESLQAYDEEHGDHDNYLTYSVPLLFFRMATPTGLITACRQTSYEVKQALDTVYQVVRSSINRNRVIENPDPRFLDVCSRSIFAFRTNMLSGSHAFLSELSPLVRQQIRSIVIGMGFYLSENMSNKGMLEAAMQFLPNLSQVGLLVDSYRRQHVNASGHRSRLTLQRSIHDEAVSYLHLKNGRYDVLRLLYQNFQSKDVQTRCPCVASVTFASMNDQMDSMADFPPMDDFMDLRDVEMELSQFISRHSLGPWVAAPNTIRHEFEEWPEMSADERKWTWLGARTAVKLTRADQQNDIEHIRTDFESKFGYWTGLPQRASNVSIIH</sequence>
<comment type="caution">
    <text evidence="1">The sequence shown here is derived from an EMBL/GenBank/DDBJ whole genome shotgun (WGS) entry which is preliminary data.</text>
</comment>